<feature type="signal peptide" evidence="12">
    <location>
        <begin position="1"/>
        <end position="23"/>
    </location>
</feature>
<evidence type="ECO:0000256" key="10">
    <source>
        <dbReference type="PROSITE-ProRule" id="PRU01360"/>
    </source>
</evidence>
<name>A0ABZ0WCM4_9BACT</name>
<dbReference type="EMBL" id="CP139960">
    <property type="protein sequence ID" value="WQD40497.1"/>
    <property type="molecule type" value="Genomic_DNA"/>
</dbReference>
<dbReference type="Gene3D" id="2.170.130.10">
    <property type="entry name" value="TonB-dependent receptor, plug domain"/>
    <property type="match status" value="1"/>
</dbReference>
<keyword evidence="4 10" id="KW-0812">Transmembrane</keyword>
<keyword evidence="3 10" id="KW-1134">Transmembrane beta strand</keyword>
<evidence type="ECO:0000256" key="6">
    <source>
        <dbReference type="ARBA" id="ARBA00023077"/>
    </source>
</evidence>
<evidence type="ECO:0000256" key="4">
    <source>
        <dbReference type="ARBA" id="ARBA00022692"/>
    </source>
</evidence>
<evidence type="ECO:0000256" key="1">
    <source>
        <dbReference type="ARBA" id="ARBA00004571"/>
    </source>
</evidence>
<feature type="domain" description="TonB-dependent receptor-like beta-barrel" evidence="13">
    <location>
        <begin position="376"/>
        <end position="645"/>
    </location>
</feature>
<dbReference type="SUPFAM" id="SSF56935">
    <property type="entry name" value="Porins"/>
    <property type="match status" value="1"/>
</dbReference>
<keyword evidence="2 10" id="KW-0813">Transport</keyword>
<evidence type="ECO:0000259" key="13">
    <source>
        <dbReference type="Pfam" id="PF00593"/>
    </source>
</evidence>
<evidence type="ECO:0000256" key="9">
    <source>
        <dbReference type="ARBA" id="ARBA00023237"/>
    </source>
</evidence>
<keyword evidence="5 12" id="KW-0732">Signal</keyword>
<dbReference type="CDD" id="cd01347">
    <property type="entry name" value="ligand_gated_channel"/>
    <property type="match status" value="1"/>
</dbReference>
<keyword evidence="7 10" id="KW-0472">Membrane</keyword>
<dbReference type="InterPro" id="IPR000531">
    <property type="entry name" value="Beta-barrel_TonB"/>
</dbReference>
<organism evidence="15 16">
    <name type="scientific">Niabella yanshanensis</name>
    <dbReference type="NCBI Taxonomy" id="577386"/>
    <lineage>
        <taxon>Bacteria</taxon>
        <taxon>Pseudomonadati</taxon>
        <taxon>Bacteroidota</taxon>
        <taxon>Chitinophagia</taxon>
        <taxon>Chitinophagales</taxon>
        <taxon>Chitinophagaceae</taxon>
        <taxon>Niabella</taxon>
    </lineage>
</organism>
<evidence type="ECO:0000256" key="5">
    <source>
        <dbReference type="ARBA" id="ARBA00022729"/>
    </source>
</evidence>
<evidence type="ECO:0000256" key="12">
    <source>
        <dbReference type="SAM" id="SignalP"/>
    </source>
</evidence>
<dbReference type="Pfam" id="PF07715">
    <property type="entry name" value="Plug"/>
    <property type="match status" value="1"/>
</dbReference>
<keyword evidence="16" id="KW-1185">Reference proteome</keyword>
<comment type="subcellular location">
    <subcellularLocation>
        <location evidence="1 10">Cell outer membrane</location>
        <topology evidence="1 10">Multi-pass membrane protein</topology>
    </subcellularLocation>
</comment>
<dbReference type="Gene3D" id="2.40.170.20">
    <property type="entry name" value="TonB-dependent receptor, beta-barrel domain"/>
    <property type="match status" value="1"/>
</dbReference>
<dbReference type="InterPro" id="IPR037066">
    <property type="entry name" value="Plug_dom_sf"/>
</dbReference>
<keyword evidence="8 15" id="KW-0675">Receptor</keyword>
<dbReference type="PANTHER" id="PTHR30069:SF29">
    <property type="entry name" value="HEMOGLOBIN AND HEMOGLOBIN-HAPTOGLOBIN-BINDING PROTEIN 1-RELATED"/>
    <property type="match status" value="1"/>
</dbReference>
<evidence type="ECO:0000256" key="7">
    <source>
        <dbReference type="ARBA" id="ARBA00023136"/>
    </source>
</evidence>
<dbReference type="RefSeq" id="WP_114792188.1">
    <property type="nucleotide sequence ID" value="NZ_CP139960.1"/>
</dbReference>
<dbReference type="InterPro" id="IPR039426">
    <property type="entry name" value="TonB-dep_rcpt-like"/>
</dbReference>
<evidence type="ECO:0000313" key="15">
    <source>
        <dbReference type="EMBL" id="WQD40497.1"/>
    </source>
</evidence>
<evidence type="ECO:0000256" key="2">
    <source>
        <dbReference type="ARBA" id="ARBA00022448"/>
    </source>
</evidence>
<sequence length="684" mass="76518">MNVLKKYLLITLTALSANQYLQAQTDTTYRSLDSIQVITGQYAPKSLARSLYKVRLISNEQIKMRGATDLLGVLNTELGIRFGTDYILGETDIQIMGMGGPNVKILLDGVPLVDRGETRQSLTQININEVEKIEIVEGPMSVVYGTDALAGVINIITKKSASGLKNKWSVGLGVLEETVPKEYQAFNGEGIHNQNIRIGYNHKTGISASGNYARNQFGGWTGTVADNSRTKEVKPKKQDLFGGEIGYRKNGLNIWYRLNYLYEDINSEGVPSISEPIIARQSYITDRYTHTTQADWNISKKWLLNASASYQNYRRRTKNTTYNTQTGEEYLNPNSTQDTSTFKTAFFRATAVYKWSEKVQIQPGIEIKSDNSSGQRIYVNDGITDYSFFLSGEIAPVSRLSIRPGLRFAKNSAYDAPPVIPSLNLKYDLTHNWNLRASYGRGFRAPALRELYFTFHDASHDIEGNPDLKAEYSNSYAISISQNKFFLGNISASADLSTFYSDFRNRISYAQDPGNPLWSTLINIDKYKTTGGTATASLAYSNLQGTVGMSYIGRYNSYAEAYSNTKKFAWSPEINSNIRYSINKIKANIALFYKYTGKQPGFQEQVENGVTKIIATEIQDFHLLDLTANKLLFKYITINAGVKNLLDVTRLTSTNTSGGAHSSSGPILKSYGRSFFLGFLFNWN</sequence>
<proteinExistence type="inferred from homology"/>
<dbReference type="Proteomes" id="UP001325680">
    <property type="component" value="Chromosome"/>
</dbReference>
<feature type="domain" description="TonB-dependent receptor plug" evidence="14">
    <location>
        <begin position="52"/>
        <end position="152"/>
    </location>
</feature>
<evidence type="ECO:0000313" key="16">
    <source>
        <dbReference type="Proteomes" id="UP001325680"/>
    </source>
</evidence>
<accession>A0ABZ0WCM4</accession>
<dbReference type="PROSITE" id="PS52016">
    <property type="entry name" value="TONB_DEPENDENT_REC_3"/>
    <property type="match status" value="1"/>
</dbReference>
<dbReference type="Pfam" id="PF00593">
    <property type="entry name" value="TonB_dep_Rec_b-barrel"/>
    <property type="match status" value="1"/>
</dbReference>
<gene>
    <name evidence="15" type="ORF">U0035_10090</name>
</gene>
<evidence type="ECO:0000256" key="3">
    <source>
        <dbReference type="ARBA" id="ARBA00022452"/>
    </source>
</evidence>
<reference evidence="15 16" key="1">
    <citation type="submission" date="2023-12" db="EMBL/GenBank/DDBJ databases">
        <title>Genome sequencing and assembly of bacterial species from a model synthetic community.</title>
        <authorList>
            <person name="Hogle S.L."/>
        </authorList>
    </citation>
    <scope>NUCLEOTIDE SEQUENCE [LARGE SCALE GENOMIC DNA]</scope>
    <source>
        <strain evidence="15 16">HAMBI_3031</strain>
    </source>
</reference>
<protein>
    <submittedName>
        <fullName evidence="15">TonB-dependent receptor</fullName>
    </submittedName>
</protein>
<dbReference type="InterPro" id="IPR012910">
    <property type="entry name" value="Plug_dom"/>
</dbReference>
<evidence type="ECO:0000256" key="11">
    <source>
        <dbReference type="RuleBase" id="RU003357"/>
    </source>
</evidence>
<evidence type="ECO:0000256" key="8">
    <source>
        <dbReference type="ARBA" id="ARBA00023170"/>
    </source>
</evidence>
<feature type="chain" id="PRO_5046290970" evidence="12">
    <location>
        <begin position="24"/>
        <end position="684"/>
    </location>
</feature>
<dbReference type="InterPro" id="IPR036942">
    <property type="entry name" value="Beta-barrel_TonB_sf"/>
</dbReference>
<comment type="similarity">
    <text evidence="10 11">Belongs to the TonB-dependent receptor family.</text>
</comment>
<dbReference type="PANTHER" id="PTHR30069">
    <property type="entry name" value="TONB-DEPENDENT OUTER MEMBRANE RECEPTOR"/>
    <property type="match status" value="1"/>
</dbReference>
<keyword evidence="6 11" id="KW-0798">TonB box</keyword>
<evidence type="ECO:0000259" key="14">
    <source>
        <dbReference type="Pfam" id="PF07715"/>
    </source>
</evidence>
<keyword evidence="9 10" id="KW-0998">Cell outer membrane</keyword>